<protein>
    <submittedName>
        <fullName evidence="1">Uncharacterized protein</fullName>
    </submittedName>
</protein>
<accession>A0AAV7RXI8</accession>
<organism evidence="1 2">
    <name type="scientific">Pleurodeles waltl</name>
    <name type="common">Iberian ribbed newt</name>
    <dbReference type="NCBI Taxonomy" id="8319"/>
    <lineage>
        <taxon>Eukaryota</taxon>
        <taxon>Metazoa</taxon>
        <taxon>Chordata</taxon>
        <taxon>Craniata</taxon>
        <taxon>Vertebrata</taxon>
        <taxon>Euteleostomi</taxon>
        <taxon>Amphibia</taxon>
        <taxon>Batrachia</taxon>
        <taxon>Caudata</taxon>
        <taxon>Salamandroidea</taxon>
        <taxon>Salamandridae</taxon>
        <taxon>Pleurodelinae</taxon>
        <taxon>Pleurodeles</taxon>
    </lineage>
</organism>
<proteinExistence type="predicted"/>
<keyword evidence="2" id="KW-1185">Reference proteome</keyword>
<reference evidence="1" key="1">
    <citation type="journal article" date="2022" name="bioRxiv">
        <title>Sequencing and chromosome-scale assembly of the giantPleurodeles waltlgenome.</title>
        <authorList>
            <person name="Brown T."/>
            <person name="Elewa A."/>
            <person name="Iarovenko S."/>
            <person name="Subramanian E."/>
            <person name="Araus A.J."/>
            <person name="Petzold A."/>
            <person name="Susuki M."/>
            <person name="Suzuki K.-i.T."/>
            <person name="Hayashi T."/>
            <person name="Toyoda A."/>
            <person name="Oliveira C."/>
            <person name="Osipova E."/>
            <person name="Leigh N.D."/>
            <person name="Simon A."/>
            <person name="Yun M.H."/>
        </authorList>
    </citation>
    <scope>NUCLEOTIDE SEQUENCE</scope>
    <source>
        <strain evidence="1">20211129_DDA</strain>
        <tissue evidence="1">Liver</tissue>
    </source>
</reference>
<dbReference type="AlphaFoldDB" id="A0AAV7RXI8"/>
<evidence type="ECO:0000313" key="2">
    <source>
        <dbReference type="Proteomes" id="UP001066276"/>
    </source>
</evidence>
<evidence type="ECO:0000313" key="1">
    <source>
        <dbReference type="EMBL" id="KAJ1156705.1"/>
    </source>
</evidence>
<name>A0AAV7RXI8_PLEWA</name>
<comment type="caution">
    <text evidence="1">The sequence shown here is derived from an EMBL/GenBank/DDBJ whole genome shotgun (WGS) entry which is preliminary data.</text>
</comment>
<dbReference type="EMBL" id="JANPWB010000009">
    <property type="protein sequence ID" value="KAJ1156705.1"/>
    <property type="molecule type" value="Genomic_DNA"/>
</dbReference>
<sequence>MVTAQRGYQLVTRNVSWFKRVEGHDEDTLADAEEVDDVADHRIEPREGLTKAQVQVLSQSVMQGDWLIGEATVRGIIYGPILPLAKDSEIFCADYRAEHSGTGGLGVSVLV</sequence>
<dbReference type="Proteomes" id="UP001066276">
    <property type="component" value="Chromosome 5"/>
</dbReference>
<gene>
    <name evidence="1" type="ORF">NDU88_009423</name>
</gene>